<sequence length="85" mass="9331">MYMTSQDSTAVNAITKAKRSYPSAGATRTPTPLHSARWKYCGQQHEMLKSKCPAFGKECGKCHGCNHFASMCKSSRKANVNSLES</sequence>
<dbReference type="Proteomes" id="UP000735302">
    <property type="component" value="Unassembled WGS sequence"/>
</dbReference>
<accession>A0AAV4BJ91</accession>
<dbReference type="AlphaFoldDB" id="A0AAV4BJ91"/>
<organism evidence="1 2">
    <name type="scientific">Plakobranchus ocellatus</name>
    <dbReference type="NCBI Taxonomy" id="259542"/>
    <lineage>
        <taxon>Eukaryota</taxon>
        <taxon>Metazoa</taxon>
        <taxon>Spiralia</taxon>
        <taxon>Lophotrochozoa</taxon>
        <taxon>Mollusca</taxon>
        <taxon>Gastropoda</taxon>
        <taxon>Heterobranchia</taxon>
        <taxon>Euthyneura</taxon>
        <taxon>Panpulmonata</taxon>
        <taxon>Sacoglossa</taxon>
        <taxon>Placobranchoidea</taxon>
        <taxon>Plakobranchidae</taxon>
        <taxon>Plakobranchus</taxon>
    </lineage>
</organism>
<gene>
    <name evidence="1" type="ORF">PoB_004549600</name>
</gene>
<protein>
    <submittedName>
        <fullName evidence="1">Retrovirus-related pol polyprotein from</fullName>
    </submittedName>
</protein>
<reference evidence="1 2" key="1">
    <citation type="journal article" date="2021" name="Elife">
        <title>Chloroplast acquisition without the gene transfer in kleptoplastic sea slugs, Plakobranchus ocellatus.</title>
        <authorList>
            <person name="Maeda T."/>
            <person name="Takahashi S."/>
            <person name="Yoshida T."/>
            <person name="Shimamura S."/>
            <person name="Takaki Y."/>
            <person name="Nagai Y."/>
            <person name="Toyoda A."/>
            <person name="Suzuki Y."/>
            <person name="Arimoto A."/>
            <person name="Ishii H."/>
            <person name="Satoh N."/>
            <person name="Nishiyama T."/>
            <person name="Hasebe M."/>
            <person name="Maruyama T."/>
            <person name="Minagawa J."/>
            <person name="Obokata J."/>
            <person name="Shigenobu S."/>
        </authorList>
    </citation>
    <scope>NUCLEOTIDE SEQUENCE [LARGE SCALE GENOMIC DNA]</scope>
</reference>
<keyword evidence="2" id="KW-1185">Reference proteome</keyword>
<evidence type="ECO:0000313" key="2">
    <source>
        <dbReference type="Proteomes" id="UP000735302"/>
    </source>
</evidence>
<dbReference type="EMBL" id="BLXT01004995">
    <property type="protein sequence ID" value="GFO18991.1"/>
    <property type="molecule type" value="Genomic_DNA"/>
</dbReference>
<comment type="caution">
    <text evidence="1">The sequence shown here is derived from an EMBL/GenBank/DDBJ whole genome shotgun (WGS) entry which is preliminary data.</text>
</comment>
<proteinExistence type="predicted"/>
<evidence type="ECO:0000313" key="1">
    <source>
        <dbReference type="EMBL" id="GFO18991.1"/>
    </source>
</evidence>
<name>A0AAV4BJ91_9GAST</name>